<dbReference type="Gene3D" id="3.20.20.370">
    <property type="entry name" value="Glycoside hydrolase/deacetylase"/>
    <property type="match status" value="1"/>
</dbReference>
<dbReference type="OrthoDB" id="9782872at2"/>
<dbReference type="InterPro" id="IPR011330">
    <property type="entry name" value="Glyco_hydro/deAcase_b/a-brl"/>
</dbReference>
<reference evidence="4 6" key="1">
    <citation type="submission" date="2014-03" db="EMBL/GenBank/DDBJ databases">
        <title>Complete genome sequence of the Radio-Resistant Rubrobacter radiotolerans RSPS-4.</title>
        <authorList>
            <person name="Egas C.C."/>
            <person name="Barroso C.C."/>
            <person name="Froufe H.J.C."/>
            <person name="Pacheco J.J."/>
            <person name="Albuquerque L.L."/>
            <person name="da Costa M.M.S."/>
        </authorList>
    </citation>
    <scope>NUCLEOTIDE SEQUENCE [LARGE SCALE GENOMIC DNA]</scope>
    <source>
        <strain evidence="4 6">RSPS-4</strain>
    </source>
</reference>
<proteinExistence type="predicted"/>
<dbReference type="CDD" id="cd10918">
    <property type="entry name" value="CE4_NodB_like_5s_6s"/>
    <property type="match status" value="1"/>
</dbReference>
<evidence type="ECO:0000313" key="5">
    <source>
        <dbReference type="EMBL" id="MDX5894410.1"/>
    </source>
</evidence>
<gene>
    <name evidence="4" type="ORF">RradSPS_1721</name>
    <name evidence="5" type="ORF">SIL72_10270</name>
</gene>
<keyword evidence="6" id="KW-1185">Reference proteome</keyword>
<dbReference type="Proteomes" id="UP000025229">
    <property type="component" value="Chromosome"/>
</dbReference>
<dbReference type="RefSeq" id="WP_143533958.1">
    <property type="nucleotide sequence ID" value="NZ_CP007514.1"/>
</dbReference>
<dbReference type="PROSITE" id="PS51677">
    <property type="entry name" value="NODB"/>
    <property type="match status" value="1"/>
</dbReference>
<dbReference type="PANTHER" id="PTHR34216:SF3">
    <property type="entry name" value="POLY-BETA-1,6-N-ACETYL-D-GLUCOSAMINE N-DEACETYLASE"/>
    <property type="match status" value="1"/>
</dbReference>
<dbReference type="HOGENOM" id="CLU_030024_5_2_11"/>
<dbReference type="PANTHER" id="PTHR34216">
    <property type="match status" value="1"/>
</dbReference>
<comment type="subcellular location">
    <subcellularLocation>
        <location evidence="1">Secreted</location>
    </subcellularLocation>
</comment>
<dbReference type="STRING" id="42256.RradSPS_1721"/>
<dbReference type="eggNOG" id="COG0726">
    <property type="taxonomic scope" value="Bacteria"/>
</dbReference>
<name>A0A023X4M8_RUBRA</name>
<evidence type="ECO:0000259" key="3">
    <source>
        <dbReference type="PROSITE" id="PS51677"/>
    </source>
</evidence>
<evidence type="ECO:0000256" key="2">
    <source>
        <dbReference type="ARBA" id="ARBA00022729"/>
    </source>
</evidence>
<dbReference type="GO" id="GO:0005576">
    <property type="term" value="C:extracellular region"/>
    <property type="evidence" value="ECO:0007669"/>
    <property type="project" value="UniProtKB-SubCell"/>
</dbReference>
<keyword evidence="5" id="KW-0378">Hydrolase</keyword>
<accession>A0A023X4M8</accession>
<dbReference type="EMBL" id="CP007514">
    <property type="protein sequence ID" value="AHY47004.1"/>
    <property type="molecule type" value="Genomic_DNA"/>
</dbReference>
<dbReference type="GO" id="GO:0005975">
    <property type="term" value="P:carbohydrate metabolic process"/>
    <property type="evidence" value="ECO:0007669"/>
    <property type="project" value="InterPro"/>
</dbReference>
<evidence type="ECO:0000313" key="4">
    <source>
        <dbReference type="EMBL" id="AHY47004.1"/>
    </source>
</evidence>
<protein>
    <submittedName>
        <fullName evidence="4 5">Polysaccharide deacetylase</fullName>
        <ecNumber evidence="5">3.-.-.-</ecNumber>
    </submittedName>
</protein>
<dbReference type="Proteomes" id="UP001281130">
    <property type="component" value="Unassembled WGS sequence"/>
</dbReference>
<reference evidence="5" key="2">
    <citation type="submission" date="2023-11" db="EMBL/GenBank/DDBJ databases">
        <title>MicrobeMod: A computational toolkit for identifying prokaryotic methylation and restriction-modification with nanopore sequencing.</title>
        <authorList>
            <person name="Crits-Christoph A."/>
            <person name="Kang S.C."/>
            <person name="Lee H."/>
            <person name="Ostrov N."/>
        </authorList>
    </citation>
    <scope>NUCLEOTIDE SEQUENCE</scope>
    <source>
        <strain evidence="5">ATCC 51242</strain>
    </source>
</reference>
<dbReference type="InterPro" id="IPR002509">
    <property type="entry name" value="NODB_dom"/>
</dbReference>
<dbReference type="SUPFAM" id="SSF88713">
    <property type="entry name" value="Glycoside hydrolase/deacetylase"/>
    <property type="match status" value="1"/>
</dbReference>
<dbReference type="AlphaFoldDB" id="A0A023X4M8"/>
<dbReference type="Pfam" id="PF01522">
    <property type="entry name" value="Polysacc_deac_1"/>
    <property type="match status" value="1"/>
</dbReference>
<evidence type="ECO:0000313" key="6">
    <source>
        <dbReference type="Proteomes" id="UP000025229"/>
    </source>
</evidence>
<dbReference type="EC" id="3.-.-.-" evidence="5"/>
<sequence>MSRNLSERERRALLRSRLLMYHAIDDVCDDPNTLGTSPRRFREQMGHLASSGIRGVSMQELLEAVRRGEERGLVGLTFDDGYRDFRERAVPILKEFGFTATVFVLAGMFGGSNSWKHHVSPHVERRLMDREDVVRVSEAGMEVGSHFMYHAVLPDLALEELRRGLRESREVLSEIVGSEVQGFCYPYGLLNHEVVREVREAGYSYGCSIVERADGDEFDLLRVPLWDGDNLARLIIKRRFYFTYRRIKKLLRPGAPGDERVRQGY</sequence>
<evidence type="ECO:0000256" key="1">
    <source>
        <dbReference type="ARBA" id="ARBA00004613"/>
    </source>
</evidence>
<feature type="domain" description="NodB homology" evidence="3">
    <location>
        <begin position="72"/>
        <end position="265"/>
    </location>
</feature>
<dbReference type="KEGG" id="rrd:RradSPS_1721"/>
<organism evidence="4 6">
    <name type="scientific">Rubrobacter radiotolerans</name>
    <name type="common">Arthrobacter radiotolerans</name>
    <dbReference type="NCBI Taxonomy" id="42256"/>
    <lineage>
        <taxon>Bacteria</taxon>
        <taxon>Bacillati</taxon>
        <taxon>Actinomycetota</taxon>
        <taxon>Rubrobacteria</taxon>
        <taxon>Rubrobacterales</taxon>
        <taxon>Rubrobacteraceae</taxon>
        <taxon>Rubrobacter</taxon>
    </lineage>
</organism>
<dbReference type="InterPro" id="IPR051398">
    <property type="entry name" value="Polysacch_Deacetylase"/>
</dbReference>
<dbReference type="EMBL" id="JAWXXX010000001">
    <property type="protein sequence ID" value="MDX5894410.1"/>
    <property type="molecule type" value="Genomic_DNA"/>
</dbReference>
<dbReference type="GO" id="GO:0016810">
    <property type="term" value="F:hydrolase activity, acting on carbon-nitrogen (but not peptide) bonds"/>
    <property type="evidence" value="ECO:0007669"/>
    <property type="project" value="InterPro"/>
</dbReference>
<keyword evidence="2" id="KW-0732">Signal</keyword>